<gene>
    <name evidence="3" type="ORF">VaNZ11_002738</name>
</gene>
<evidence type="ECO:0000256" key="1">
    <source>
        <dbReference type="ARBA" id="ARBA00022723"/>
    </source>
</evidence>
<dbReference type="SUPFAM" id="SSF63411">
    <property type="entry name" value="LuxS/MPP-like metallohydrolase"/>
    <property type="match status" value="2"/>
</dbReference>
<dbReference type="EMBL" id="BSDZ01000008">
    <property type="protein sequence ID" value="GLI60578.1"/>
    <property type="molecule type" value="Genomic_DNA"/>
</dbReference>
<comment type="caution">
    <text evidence="3">The sequence shown here is derived from an EMBL/GenBank/DDBJ whole genome shotgun (WGS) entry which is preliminary data.</text>
</comment>
<protein>
    <recommendedName>
        <fullName evidence="2">Coenzyme PQQ synthesis protein F-like C-terminal lobe domain-containing protein</fullName>
    </recommendedName>
</protein>
<dbReference type="PANTHER" id="PTHR43690:SF18">
    <property type="entry name" value="INSULIN-DEGRADING ENZYME-RELATED"/>
    <property type="match status" value="1"/>
</dbReference>
<evidence type="ECO:0000313" key="4">
    <source>
        <dbReference type="Proteomes" id="UP001165090"/>
    </source>
</evidence>
<keyword evidence="1" id="KW-0479">Metal-binding</keyword>
<proteinExistence type="predicted"/>
<organism evidence="3 4">
    <name type="scientific">Volvox africanus</name>
    <dbReference type="NCBI Taxonomy" id="51714"/>
    <lineage>
        <taxon>Eukaryota</taxon>
        <taxon>Viridiplantae</taxon>
        <taxon>Chlorophyta</taxon>
        <taxon>core chlorophytes</taxon>
        <taxon>Chlorophyceae</taxon>
        <taxon>CS clade</taxon>
        <taxon>Chlamydomonadales</taxon>
        <taxon>Volvocaceae</taxon>
        <taxon>Volvox</taxon>
    </lineage>
</organism>
<dbReference type="PANTHER" id="PTHR43690">
    <property type="entry name" value="NARDILYSIN"/>
    <property type="match status" value="1"/>
</dbReference>
<dbReference type="InterPro" id="IPR050626">
    <property type="entry name" value="Peptidase_M16"/>
</dbReference>
<reference evidence="3 4" key="1">
    <citation type="journal article" date="2023" name="IScience">
        <title>Expanded male sex-determining region conserved during the evolution of homothallism in the green alga Volvox.</title>
        <authorList>
            <person name="Yamamoto K."/>
            <person name="Matsuzaki R."/>
            <person name="Mahakham W."/>
            <person name="Heman W."/>
            <person name="Sekimoto H."/>
            <person name="Kawachi M."/>
            <person name="Minakuchi Y."/>
            <person name="Toyoda A."/>
            <person name="Nozaki H."/>
        </authorList>
    </citation>
    <scope>NUCLEOTIDE SEQUENCE [LARGE SCALE GENOMIC DNA]</scope>
    <source>
        <strain evidence="3 4">NIES-4468</strain>
    </source>
</reference>
<name>A0ABQ5RTE2_9CHLO</name>
<feature type="domain" description="Coenzyme PQQ synthesis protein F-like C-terminal lobe" evidence="2">
    <location>
        <begin position="204"/>
        <end position="303"/>
    </location>
</feature>
<keyword evidence="4" id="KW-1185">Reference proteome</keyword>
<accession>A0ABQ5RTE2</accession>
<dbReference type="Pfam" id="PF22456">
    <property type="entry name" value="PqqF-like_C_4"/>
    <property type="match status" value="1"/>
</dbReference>
<evidence type="ECO:0000313" key="3">
    <source>
        <dbReference type="EMBL" id="GLI60578.1"/>
    </source>
</evidence>
<dbReference type="Gene3D" id="3.30.830.10">
    <property type="entry name" value="Metalloenzyme, LuxS/M16 peptidase-like"/>
    <property type="match status" value="2"/>
</dbReference>
<evidence type="ECO:0000259" key="2">
    <source>
        <dbReference type="Pfam" id="PF22456"/>
    </source>
</evidence>
<dbReference type="InterPro" id="IPR054734">
    <property type="entry name" value="PqqF-like_C_4"/>
</dbReference>
<dbReference type="Proteomes" id="UP001165090">
    <property type="component" value="Unassembled WGS sequence"/>
</dbReference>
<dbReference type="InterPro" id="IPR011249">
    <property type="entry name" value="Metalloenz_LuxS/M16"/>
</dbReference>
<sequence>AAADGDESTATGSGSRAVPVGAVEADAALLAHFGSVREAVVRKYRNMNMEVGQHASYSRLFVLCSRAFHCDDIRKHLEELTPQDIPPFLTQLLSHGHVEAFVHGNVTSAVAVQLAEVVVSALGPGCKMDPEERQRDQCVVVPGAAAAAATAGMATAEVAEAVALDVGTVVPLLAKNSKEENAALEVYYQLAPATDPRDRAALDLIDQILYEPCYDTLRTKQQLGYSVYSGTRLTGGVSGFCVQVVSARHPPEHLDACVESFLASMCSRIRAMSPEELATHVGALVASKMQRDRSLVDEAGRLWGHISSQRYDFFSRELEVAALEGVTIDDVYDMFVRYLLPPSAGISARGSCSGDGSGGRRKLSVHVRPHGPLAAAESNKAAGDSGGGAADQMGSAGVLAGAALRPMSEPGDLVSLRSQWPLHTLHLGKPPGPIL</sequence>
<feature type="non-terminal residue" evidence="3">
    <location>
        <position position="1"/>
    </location>
</feature>